<name>A0A1J4KD89_9EUKA</name>
<dbReference type="GO" id="GO:0000976">
    <property type="term" value="F:transcription cis-regulatory region binding"/>
    <property type="evidence" value="ECO:0007669"/>
    <property type="project" value="TreeGrafter"/>
</dbReference>
<dbReference type="GeneID" id="94838268"/>
<dbReference type="SUPFAM" id="SSF48403">
    <property type="entry name" value="Ankyrin repeat"/>
    <property type="match status" value="1"/>
</dbReference>
<sequence>MFACQSGNFELVNFLIQNGADSHRVFINHRYPGHDNKRYMIHFACESNNFEIIKLFVDNSNDSDINSLSWDGTPLTIVARGNCVEGAKLLISKGANVNIYSENKDTPILSAAAAGNISMLKLLVDSGADVNAVGANNSTPLSLAFEGKYNACILYLMQKNASARFMIDPPLIAAAKQNNMGLLFFMAQNNIDFNQSDVDGIYFYF</sequence>
<dbReference type="InterPro" id="IPR002110">
    <property type="entry name" value="Ankyrin_rpt"/>
</dbReference>
<dbReference type="Proteomes" id="UP000179807">
    <property type="component" value="Unassembled WGS sequence"/>
</dbReference>
<dbReference type="GO" id="GO:0045944">
    <property type="term" value="P:positive regulation of transcription by RNA polymerase II"/>
    <property type="evidence" value="ECO:0007669"/>
    <property type="project" value="TreeGrafter"/>
</dbReference>
<dbReference type="Pfam" id="PF12796">
    <property type="entry name" value="Ank_2"/>
    <property type="match status" value="2"/>
</dbReference>
<dbReference type="PANTHER" id="PTHR24193:SF121">
    <property type="entry name" value="ADA2A-CONTAINING COMPLEX COMPONENT 3, ISOFORM D"/>
    <property type="match status" value="1"/>
</dbReference>
<dbReference type="PROSITE" id="PS50297">
    <property type="entry name" value="ANK_REP_REGION"/>
    <property type="match status" value="1"/>
</dbReference>
<evidence type="ECO:0000313" key="5">
    <source>
        <dbReference type="Proteomes" id="UP000179807"/>
    </source>
</evidence>
<evidence type="ECO:0000256" key="3">
    <source>
        <dbReference type="PROSITE-ProRule" id="PRU00023"/>
    </source>
</evidence>
<dbReference type="OrthoDB" id="194358at2759"/>
<dbReference type="PANTHER" id="PTHR24193">
    <property type="entry name" value="ANKYRIN REPEAT PROTEIN"/>
    <property type="match status" value="1"/>
</dbReference>
<proteinExistence type="predicted"/>
<evidence type="ECO:0000256" key="2">
    <source>
        <dbReference type="ARBA" id="ARBA00023043"/>
    </source>
</evidence>
<keyword evidence="1" id="KW-0677">Repeat</keyword>
<reference evidence="4" key="1">
    <citation type="submission" date="2016-10" db="EMBL/GenBank/DDBJ databases">
        <authorList>
            <person name="Benchimol M."/>
            <person name="Almeida L.G."/>
            <person name="Vasconcelos A.T."/>
            <person name="Perreira-Neves A."/>
            <person name="Rosa I.A."/>
            <person name="Tasca T."/>
            <person name="Bogo M.R."/>
            <person name="de Souza W."/>
        </authorList>
    </citation>
    <scope>NUCLEOTIDE SEQUENCE [LARGE SCALE GENOMIC DNA]</scope>
    <source>
        <strain evidence="4">K</strain>
    </source>
</reference>
<dbReference type="RefSeq" id="XP_068360820.1">
    <property type="nucleotide sequence ID" value="XM_068503564.1"/>
</dbReference>
<comment type="caution">
    <text evidence="4">The sequence shown here is derived from an EMBL/GenBank/DDBJ whole genome shotgun (WGS) entry which is preliminary data.</text>
</comment>
<gene>
    <name evidence="4" type="ORF">TRFO_24107</name>
</gene>
<dbReference type="SMART" id="SM00248">
    <property type="entry name" value="ANK"/>
    <property type="match status" value="6"/>
</dbReference>
<accession>A0A1J4KD89</accession>
<dbReference type="VEuPathDB" id="TrichDB:TRFO_24107"/>
<dbReference type="AlphaFoldDB" id="A0A1J4KD89"/>
<protein>
    <submittedName>
        <fullName evidence="4">Uncharacterized protein</fullName>
    </submittedName>
</protein>
<dbReference type="Gene3D" id="1.25.40.20">
    <property type="entry name" value="Ankyrin repeat-containing domain"/>
    <property type="match status" value="2"/>
</dbReference>
<organism evidence="4 5">
    <name type="scientific">Tritrichomonas foetus</name>
    <dbReference type="NCBI Taxonomy" id="1144522"/>
    <lineage>
        <taxon>Eukaryota</taxon>
        <taxon>Metamonada</taxon>
        <taxon>Parabasalia</taxon>
        <taxon>Tritrichomonadida</taxon>
        <taxon>Tritrichomonadidae</taxon>
        <taxon>Tritrichomonas</taxon>
    </lineage>
</organism>
<keyword evidence="5" id="KW-1185">Reference proteome</keyword>
<dbReference type="EMBL" id="MLAK01000690">
    <property type="protein sequence ID" value="OHT07684.1"/>
    <property type="molecule type" value="Genomic_DNA"/>
</dbReference>
<dbReference type="InterPro" id="IPR036770">
    <property type="entry name" value="Ankyrin_rpt-contain_sf"/>
</dbReference>
<evidence type="ECO:0000313" key="4">
    <source>
        <dbReference type="EMBL" id="OHT07684.1"/>
    </source>
</evidence>
<feature type="repeat" description="ANK" evidence="3">
    <location>
        <begin position="103"/>
        <end position="135"/>
    </location>
</feature>
<keyword evidence="2 3" id="KW-0040">ANK repeat</keyword>
<evidence type="ECO:0000256" key="1">
    <source>
        <dbReference type="ARBA" id="ARBA00022737"/>
    </source>
</evidence>
<dbReference type="GO" id="GO:0005634">
    <property type="term" value="C:nucleus"/>
    <property type="evidence" value="ECO:0007669"/>
    <property type="project" value="TreeGrafter"/>
</dbReference>
<dbReference type="PROSITE" id="PS50088">
    <property type="entry name" value="ANK_REPEAT"/>
    <property type="match status" value="1"/>
</dbReference>
<dbReference type="InterPro" id="IPR050663">
    <property type="entry name" value="Ankyrin-SOCS_Box"/>
</dbReference>